<feature type="transmembrane region" description="Helical" evidence="5">
    <location>
        <begin position="36"/>
        <end position="60"/>
    </location>
</feature>
<dbReference type="PANTHER" id="PTHR10846">
    <property type="entry name" value="SODIUM/POTASSIUM/CALCIUM EXCHANGER"/>
    <property type="match status" value="1"/>
</dbReference>
<keyword evidence="2 5" id="KW-0812">Transmembrane</keyword>
<feature type="transmembrane region" description="Helical" evidence="5">
    <location>
        <begin position="6"/>
        <end position="24"/>
    </location>
</feature>
<feature type="transmembrane region" description="Helical" evidence="5">
    <location>
        <begin position="263"/>
        <end position="283"/>
    </location>
</feature>
<dbReference type="GO" id="GO:0005262">
    <property type="term" value="F:calcium channel activity"/>
    <property type="evidence" value="ECO:0007669"/>
    <property type="project" value="TreeGrafter"/>
</dbReference>
<dbReference type="GO" id="GO:0008273">
    <property type="term" value="F:calcium, potassium:sodium antiporter activity"/>
    <property type="evidence" value="ECO:0007669"/>
    <property type="project" value="TreeGrafter"/>
</dbReference>
<keyword evidence="3 5" id="KW-1133">Transmembrane helix</keyword>
<feature type="domain" description="Sodium/calcium exchanger membrane region" evidence="6">
    <location>
        <begin position="3"/>
        <end position="142"/>
    </location>
</feature>
<feature type="transmembrane region" description="Helical" evidence="5">
    <location>
        <begin position="100"/>
        <end position="119"/>
    </location>
</feature>
<feature type="transmembrane region" description="Helical" evidence="5">
    <location>
        <begin position="164"/>
        <end position="185"/>
    </location>
</feature>
<accession>A0A1W1EJI0</accession>
<evidence type="ECO:0000256" key="5">
    <source>
        <dbReference type="SAM" id="Phobius"/>
    </source>
</evidence>
<reference evidence="7" key="1">
    <citation type="submission" date="2016-10" db="EMBL/GenBank/DDBJ databases">
        <authorList>
            <person name="de Groot N.N."/>
        </authorList>
    </citation>
    <scope>NUCLEOTIDE SEQUENCE</scope>
</reference>
<keyword evidence="4 5" id="KW-0472">Membrane</keyword>
<evidence type="ECO:0000313" key="7">
    <source>
        <dbReference type="EMBL" id="SHO81024.1"/>
    </source>
</evidence>
<feature type="transmembrane region" description="Helical" evidence="5">
    <location>
        <begin position="66"/>
        <end position="88"/>
    </location>
</feature>
<feature type="domain" description="Sodium/calcium exchanger membrane region" evidence="6">
    <location>
        <begin position="167"/>
        <end position="303"/>
    </location>
</feature>
<proteinExistence type="predicted"/>
<dbReference type="InterPro" id="IPR004481">
    <property type="entry name" value="K/Na/Ca-exchanger"/>
</dbReference>
<protein>
    <submittedName>
        <fullName evidence="7">Inner membrane protein YrbG, predicted calcium/sodium:proton antiporter</fullName>
    </submittedName>
</protein>
<dbReference type="AlphaFoldDB" id="A0A1W1EJI0"/>
<dbReference type="InterPro" id="IPR044880">
    <property type="entry name" value="NCX_ion-bd_dom_sf"/>
</dbReference>
<dbReference type="InterPro" id="IPR004837">
    <property type="entry name" value="NaCa_Exmemb"/>
</dbReference>
<comment type="subcellular location">
    <subcellularLocation>
        <location evidence="1">Membrane</location>
        <topology evidence="1">Multi-pass membrane protein</topology>
    </subcellularLocation>
</comment>
<evidence type="ECO:0000256" key="4">
    <source>
        <dbReference type="ARBA" id="ARBA00023136"/>
    </source>
</evidence>
<name>A0A1W1EJI0_9ZZZZ</name>
<sequence>MDFVIFVLSMALLVGGADIVIRASHSLALKLNISEFIIGASLIALGTSLPQIATVSASVMDNRGDMAISIIIGSNIFNLTLLFATILLLSKKINISKEFFIKNSFWLIASLSLFILVLLDKTISTLDYSILIIFMIAYIRFLFHDAKDIDKEFIKDISKTKLTFSKSIFLSIIGVLSTIFGAFFIVDSAINIANIFKLNDWEIGIIMISLGISLPQLLLTILAIYKSKVEIAIGNIISSNIANSTIVLGISAILHPIKIDLTHHIFDISTMIISTIFVTIILITKSYTRAISIVMFLILALFIDNLIRNI</sequence>
<organism evidence="7">
    <name type="scientific">hydrothermal vent metagenome</name>
    <dbReference type="NCBI Taxonomy" id="652676"/>
    <lineage>
        <taxon>unclassified sequences</taxon>
        <taxon>metagenomes</taxon>
        <taxon>ecological metagenomes</taxon>
    </lineage>
</organism>
<dbReference type="EMBL" id="FRYL01000025">
    <property type="protein sequence ID" value="SHO81024.1"/>
    <property type="molecule type" value="Genomic_DNA"/>
</dbReference>
<dbReference type="GO" id="GO:0006874">
    <property type="term" value="P:intracellular calcium ion homeostasis"/>
    <property type="evidence" value="ECO:0007669"/>
    <property type="project" value="TreeGrafter"/>
</dbReference>
<evidence type="ECO:0000256" key="2">
    <source>
        <dbReference type="ARBA" id="ARBA00022692"/>
    </source>
</evidence>
<feature type="transmembrane region" description="Helical" evidence="5">
    <location>
        <begin position="125"/>
        <end position="143"/>
    </location>
</feature>
<evidence type="ECO:0000259" key="6">
    <source>
        <dbReference type="Pfam" id="PF01699"/>
    </source>
</evidence>
<dbReference type="PANTHER" id="PTHR10846:SF8">
    <property type="entry name" value="INNER MEMBRANE PROTEIN YRBG"/>
    <property type="match status" value="1"/>
</dbReference>
<gene>
    <name evidence="7" type="ORF">MNB_SV-15-181</name>
</gene>
<dbReference type="Gene3D" id="1.20.1420.30">
    <property type="entry name" value="NCX, central ion-binding region"/>
    <property type="match status" value="1"/>
</dbReference>
<evidence type="ECO:0000256" key="1">
    <source>
        <dbReference type="ARBA" id="ARBA00004141"/>
    </source>
</evidence>
<evidence type="ECO:0000256" key="3">
    <source>
        <dbReference type="ARBA" id="ARBA00022989"/>
    </source>
</evidence>
<dbReference type="GO" id="GO:0005886">
    <property type="term" value="C:plasma membrane"/>
    <property type="evidence" value="ECO:0007669"/>
    <property type="project" value="TreeGrafter"/>
</dbReference>
<feature type="transmembrane region" description="Helical" evidence="5">
    <location>
        <begin position="290"/>
        <end position="307"/>
    </location>
</feature>
<dbReference type="Pfam" id="PF01699">
    <property type="entry name" value="Na_Ca_ex"/>
    <property type="match status" value="2"/>
</dbReference>
<feature type="transmembrane region" description="Helical" evidence="5">
    <location>
        <begin position="237"/>
        <end position="257"/>
    </location>
</feature>
<feature type="transmembrane region" description="Helical" evidence="5">
    <location>
        <begin position="205"/>
        <end position="225"/>
    </location>
</feature>